<feature type="region of interest" description="Disordered" evidence="2">
    <location>
        <begin position="69"/>
        <end position="89"/>
    </location>
</feature>
<keyword evidence="1" id="KW-0863">Zinc-finger</keyword>
<name>A0ABM0YJC3_CAMSA</name>
<feature type="compositionally biased region" description="Low complexity" evidence="2">
    <location>
        <begin position="337"/>
        <end position="353"/>
    </location>
</feature>
<gene>
    <name evidence="6" type="primary">LOC104779171</name>
</gene>
<dbReference type="RefSeq" id="XP_010501854.1">
    <property type="nucleotide sequence ID" value="XM_010503552.1"/>
</dbReference>
<feature type="domain" description="CCHC-type" evidence="4">
    <location>
        <begin position="39"/>
        <end position="52"/>
    </location>
</feature>
<feature type="compositionally biased region" description="Basic and acidic residues" evidence="2">
    <location>
        <begin position="1"/>
        <end position="13"/>
    </location>
</feature>
<reference evidence="5" key="1">
    <citation type="journal article" date="2014" name="Nat. Commun.">
        <title>The emerging biofuel crop Camelina sativa retains a highly undifferentiated hexaploid genome structure.</title>
        <authorList>
            <person name="Kagale S."/>
            <person name="Koh C."/>
            <person name="Nixon J."/>
            <person name="Bollina V."/>
            <person name="Clarke W.E."/>
            <person name="Tuteja R."/>
            <person name="Spillane C."/>
            <person name="Robinson S.J."/>
            <person name="Links M.G."/>
            <person name="Clarke C."/>
            <person name="Higgins E.E."/>
            <person name="Huebert T."/>
            <person name="Sharpe A.G."/>
            <person name="Parkin I.A."/>
        </authorList>
    </citation>
    <scope>NUCLEOTIDE SEQUENCE [LARGE SCALE GENOMIC DNA]</scope>
    <source>
        <strain evidence="5">cv. DH55</strain>
    </source>
</reference>
<dbReference type="InterPro" id="IPR013103">
    <property type="entry name" value="RVT_2"/>
</dbReference>
<protein>
    <submittedName>
        <fullName evidence="6">Uncharacterized protein LOC104779171</fullName>
    </submittedName>
</protein>
<keyword evidence="3" id="KW-0472">Membrane</keyword>
<evidence type="ECO:0000313" key="5">
    <source>
        <dbReference type="Proteomes" id="UP000694864"/>
    </source>
</evidence>
<keyword evidence="5" id="KW-1185">Reference proteome</keyword>
<dbReference type="InterPro" id="IPR043502">
    <property type="entry name" value="DNA/RNA_pol_sf"/>
</dbReference>
<keyword evidence="1" id="KW-0862">Zinc</keyword>
<evidence type="ECO:0000256" key="1">
    <source>
        <dbReference type="PROSITE-ProRule" id="PRU00047"/>
    </source>
</evidence>
<evidence type="ECO:0000259" key="4">
    <source>
        <dbReference type="PROSITE" id="PS50158"/>
    </source>
</evidence>
<dbReference type="InterPro" id="IPR025724">
    <property type="entry name" value="GAG-pre-integrase_dom"/>
</dbReference>
<dbReference type="GeneID" id="104779171"/>
<reference evidence="6" key="2">
    <citation type="submission" date="2025-08" db="UniProtKB">
        <authorList>
            <consortium name="RefSeq"/>
        </authorList>
    </citation>
    <scope>IDENTIFICATION</scope>
    <source>
        <tissue evidence="6">Leaf</tissue>
    </source>
</reference>
<dbReference type="PROSITE" id="PS50158">
    <property type="entry name" value="ZF_CCHC"/>
    <property type="match status" value="1"/>
</dbReference>
<keyword evidence="3" id="KW-0812">Transmembrane</keyword>
<evidence type="ECO:0000256" key="2">
    <source>
        <dbReference type="SAM" id="MobiDB-lite"/>
    </source>
</evidence>
<feature type="region of interest" description="Disordered" evidence="2">
    <location>
        <begin position="337"/>
        <end position="357"/>
    </location>
</feature>
<proteinExistence type="predicted"/>
<dbReference type="SUPFAM" id="SSF53098">
    <property type="entry name" value="Ribonuclease H-like"/>
    <property type="match status" value="1"/>
</dbReference>
<feature type="compositionally biased region" description="Polar residues" evidence="2">
    <location>
        <begin position="21"/>
        <end position="31"/>
    </location>
</feature>
<keyword evidence="1" id="KW-0479">Metal-binding</keyword>
<sequence>MSSTRLREQREETVGFLARSDASSGSKPESLISKSRFSCSHCGRSGHEKRDCWQLVAFPDWWTERSEKISAGRGSGGRGRGRGTSYNVSGRGRVHPVAAHATSSNSSVFSEFTARFLNILIGSGEECDSVYYLTDVATKKFHMASVATDHALWHRRLGHPSFSVLSALPLFSGSSSSVSSTIFLTIVDDFSHAVWTFLLLEKSEVRRVLTNFMQYTEKQFVKAVKTSCVAKPQQNGRVERKHHKLNAVRALLFSFDLLVLLATFIVLVETKINLASVVVCVFLLDIHLEDFFPYASPVSSLPLVSDSPSSGDDDWLVSPSDVRGSPVATPPISIVQEVSPDSSSSHDLSVTADTASPDSVSFDLEPIVPVPIPSTVVPVPGTVVSSSRPVDDQTMSATLPAVPAPPQRQSQRSSKPLALLNDYILYNVTYTPSSSNTLPDSSSLSSASVPGISLSPLTDYFEDNFTPAHRVYLAAITDNNEPKHFKEAVQFKVWNDAMSKEVDALEVNKTGDLVDLPPNKVAIGGQWIYKTKYNSDGTVERYKARLVGLGNNQIEGEDYKETFALVVHMTTVRTLLRLVAAKNWEVYQMDVHNAFLHGDLDEEVYIKLPPRFRHSHPGKVWRLHKSLYGLEQAPRCWFKKLSDSLLRFGFFQSYEDYSLFSYTRNKIEICVLIYVDDPMICGNDGYMLKKFKDYLSRCFSMKDLGKLKYFLGLQVSCGSDGFFLTQCKYALDIVADSGDLASRLVFTPLE</sequence>
<evidence type="ECO:0000256" key="3">
    <source>
        <dbReference type="SAM" id="Phobius"/>
    </source>
</evidence>
<dbReference type="InterPro" id="IPR001878">
    <property type="entry name" value="Znf_CCHC"/>
</dbReference>
<evidence type="ECO:0000313" key="6">
    <source>
        <dbReference type="RefSeq" id="XP_010501854.1"/>
    </source>
</evidence>
<dbReference type="Pfam" id="PF07727">
    <property type="entry name" value="RVT_2"/>
    <property type="match status" value="1"/>
</dbReference>
<accession>A0ABM0YJC3</accession>
<dbReference type="Proteomes" id="UP000694864">
    <property type="component" value="Chromosome 3"/>
</dbReference>
<feature type="region of interest" description="Disordered" evidence="2">
    <location>
        <begin position="384"/>
        <end position="414"/>
    </location>
</feature>
<keyword evidence="3" id="KW-1133">Transmembrane helix</keyword>
<organism evidence="5 6">
    <name type="scientific">Camelina sativa</name>
    <name type="common">False flax</name>
    <name type="synonym">Myagrum sativum</name>
    <dbReference type="NCBI Taxonomy" id="90675"/>
    <lineage>
        <taxon>Eukaryota</taxon>
        <taxon>Viridiplantae</taxon>
        <taxon>Streptophyta</taxon>
        <taxon>Embryophyta</taxon>
        <taxon>Tracheophyta</taxon>
        <taxon>Spermatophyta</taxon>
        <taxon>Magnoliopsida</taxon>
        <taxon>eudicotyledons</taxon>
        <taxon>Gunneridae</taxon>
        <taxon>Pentapetalae</taxon>
        <taxon>rosids</taxon>
        <taxon>malvids</taxon>
        <taxon>Brassicales</taxon>
        <taxon>Brassicaceae</taxon>
        <taxon>Camelineae</taxon>
        <taxon>Camelina</taxon>
    </lineage>
</organism>
<dbReference type="SUPFAM" id="SSF56672">
    <property type="entry name" value="DNA/RNA polymerases"/>
    <property type="match status" value="1"/>
</dbReference>
<feature type="transmembrane region" description="Helical" evidence="3">
    <location>
        <begin position="247"/>
        <end position="268"/>
    </location>
</feature>
<feature type="region of interest" description="Disordered" evidence="2">
    <location>
        <begin position="1"/>
        <end position="31"/>
    </location>
</feature>
<dbReference type="Pfam" id="PF13976">
    <property type="entry name" value="gag_pre-integrs"/>
    <property type="match status" value="1"/>
</dbReference>
<dbReference type="InterPro" id="IPR012337">
    <property type="entry name" value="RNaseH-like_sf"/>
</dbReference>